<evidence type="ECO:0000259" key="2">
    <source>
        <dbReference type="Pfam" id="PF12850"/>
    </source>
</evidence>
<gene>
    <name evidence="3" type="ORF">D6D85_13555</name>
</gene>
<dbReference type="RefSeq" id="WP_125672484.1">
    <property type="nucleotide sequence ID" value="NZ_RCOS01000149.1"/>
</dbReference>
<keyword evidence="4" id="KW-1185">Reference proteome</keyword>
<reference evidence="3 4" key="1">
    <citation type="submission" date="2018-10" db="EMBL/GenBank/DDBJ databases">
        <title>Co-occurring genomic capacity for anaerobic methane metabolism and dissimilatory sulfite reduction discovered in the Korarchaeota.</title>
        <authorList>
            <person name="Mckay L.J."/>
            <person name="Dlakic M."/>
            <person name="Fields M.W."/>
            <person name="Delmont T.O."/>
            <person name="Eren A.M."/>
            <person name="Jay Z.J."/>
            <person name="Klingelsmith K.B."/>
            <person name="Rusch D.B."/>
            <person name="Inskeep W.P."/>
        </authorList>
    </citation>
    <scope>NUCLEOTIDE SEQUENCE [LARGE SCALE GENOMIC DNA]</scope>
    <source>
        <strain evidence="3 4">MDKW</strain>
    </source>
</reference>
<comment type="caution">
    <text evidence="3">The sequence shown here is derived from an EMBL/GenBank/DDBJ whole genome shotgun (WGS) entry which is preliminary data.</text>
</comment>
<dbReference type="GO" id="GO:0046872">
    <property type="term" value="F:metal ion binding"/>
    <property type="evidence" value="ECO:0007669"/>
    <property type="project" value="UniProtKB-KW"/>
</dbReference>
<dbReference type="AlphaFoldDB" id="A0A3R9PTC5"/>
<comment type="cofactor">
    <cofactor evidence="1">
        <name>a divalent metal cation</name>
        <dbReference type="ChEBI" id="CHEBI:60240"/>
    </cofactor>
</comment>
<dbReference type="EC" id="3.1.4.-" evidence="1"/>
<feature type="domain" description="Calcineurin-like phosphoesterase" evidence="2">
    <location>
        <begin position="1"/>
        <end position="152"/>
    </location>
</feature>
<dbReference type="Proteomes" id="UP000277582">
    <property type="component" value="Unassembled WGS sequence"/>
</dbReference>
<protein>
    <recommendedName>
        <fullName evidence="1">Phosphoesterase</fullName>
        <ecNumber evidence="1">3.1.4.-</ecNumber>
    </recommendedName>
</protein>
<comment type="similarity">
    <text evidence="1">Belongs to the metallophosphoesterase superfamily. YfcE family.</text>
</comment>
<dbReference type="OrthoDB" id="19174at2157"/>
<dbReference type="Gene3D" id="3.60.21.10">
    <property type="match status" value="1"/>
</dbReference>
<dbReference type="EMBL" id="RCOS01000149">
    <property type="protein sequence ID" value="RSN72510.1"/>
    <property type="molecule type" value="Genomic_DNA"/>
</dbReference>
<keyword evidence="1" id="KW-0479">Metal-binding</keyword>
<evidence type="ECO:0000313" key="4">
    <source>
        <dbReference type="Proteomes" id="UP000277582"/>
    </source>
</evidence>
<dbReference type="NCBIfam" id="TIGR00040">
    <property type="entry name" value="yfcE"/>
    <property type="match status" value="1"/>
</dbReference>
<dbReference type="InterPro" id="IPR024654">
    <property type="entry name" value="Calcineurin-like_PHP_lpxH"/>
</dbReference>
<accession>A0A3R9PTC5</accession>
<name>A0A3R9PTC5_9CREN</name>
<dbReference type="InterPro" id="IPR029052">
    <property type="entry name" value="Metallo-depent_PP-like"/>
</dbReference>
<evidence type="ECO:0000313" key="3">
    <source>
        <dbReference type="EMBL" id="RSN72510.1"/>
    </source>
</evidence>
<dbReference type="GO" id="GO:0016787">
    <property type="term" value="F:hydrolase activity"/>
    <property type="evidence" value="ECO:0007669"/>
    <property type="project" value="UniProtKB-UniRule"/>
</dbReference>
<dbReference type="PANTHER" id="PTHR11124">
    <property type="entry name" value="VACUOLAR SORTING PROTEIN VPS29"/>
    <property type="match status" value="1"/>
</dbReference>
<proteinExistence type="inferred from homology"/>
<sequence length="174" mass="20143">MLVMVMSDTHGELDNLKSILPRIREINPDLVVHLGDNYEDAELLRDFPLLRVPGVYESYYSKPEVPNRIILNLSGWLSLLTHSHLRHENDLPWDPDPQDLVRRKAVDLIIHGHTHIPRAELIEGVVYINPGHMKKEDKKGYPPTFSLIEAEEELKVRIIELSGRVMLEKSFTRK</sequence>
<dbReference type="Pfam" id="PF12850">
    <property type="entry name" value="Metallophos_2"/>
    <property type="match status" value="1"/>
</dbReference>
<dbReference type="SUPFAM" id="SSF56300">
    <property type="entry name" value="Metallo-dependent phosphatases"/>
    <property type="match status" value="1"/>
</dbReference>
<dbReference type="InterPro" id="IPR000979">
    <property type="entry name" value="Phosphodiesterase_MJ0936/Vps29"/>
</dbReference>
<organism evidence="3 4">
    <name type="scientific">Candidatus Methanodesulfokora washburnensis</name>
    <dbReference type="NCBI Taxonomy" id="2478471"/>
    <lineage>
        <taxon>Archaea</taxon>
        <taxon>Thermoproteota</taxon>
        <taxon>Candidatus Korarchaeia</taxon>
        <taxon>Candidatus Korarchaeia incertae sedis</taxon>
        <taxon>Candidatus Methanodesulfokora</taxon>
    </lineage>
</organism>
<evidence type="ECO:0000256" key="1">
    <source>
        <dbReference type="RuleBase" id="RU362039"/>
    </source>
</evidence>